<evidence type="ECO:0000313" key="7">
    <source>
        <dbReference type="Proteomes" id="UP000188184"/>
    </source>
</evidence>
<dbReference type="InterPro" id="IPR011761">
    <property type="entry name" value="ATP-grasp"/>
</dbReference>
<proteinExistence type="predicted"/>
<dbReference type="Gene3D" id="3.30.470.20">
    <property type="entry name" value="ATP-grasp fold, B domain"/>
    <property type="match status" value="1"/>
</dbReference>
<dbReference type="KEGG" id="pmar:B0X71_10955"/>
<dbReference type="GO" id="GO:0046872">
    <property type="term" value="F:metal ion binding"/>
    <property type="evidence" value="ECO:0007669"/>
    <property type="project" value="InterPro"/>
</dbReference>
<keyword evidence="3 4" id="KW-0067">ATP-binding</keyword>
<protein>
    <submittedName>
        <fullName evidence="6">Carboxylate--amine ligase</fullName>
    </submittedName>
</protein>
<keyword evidence="2 4" id="KW-0547">Nucleotide-binding</keyword>
<dbReference type="PANTHER" id="PTHR43585:SF2">
    <property type="entry name" value="ATP-GRASP ENZYME FSQD"/>
    <property type="match status" value="1"/>
</dbReference>
<evidence type="ECO:0000256" key="4">
    <source>
        <dbReference type="PROSITE-ProRule" id="PRU00409"/>
    </source>
</evidence>
<organism evidence="6 7">
    <name type="scientific">Planococcus lenghuensis</name>
    <dbReference type="NCBI Taxonomy" id="2213202"/>
    <lineage>
        <taxon>Bacteria</taxon>
        <taxon>Bacillati</taxon>
        <taxon>Bacillota</taxon>
        <taxon>Bacilli</taxon>
        <taxon>Bacillales</taxon>
        <taxon>Caryophanaceae</taxon>
        <taxon>Planococcus</taxon>
    </lineage>
</organism>
<gene>
    <name evidence="6" type="ORF">B0X71_10955</name>
</gene>
<evidence type="ECO:0000256" key="1">
    <source>
        <dbReference type="ARBA" id="ARBA00022598"/>
    </source>
</evidence>
<reference evidence="6 7" key="1">
    <citation type="submission" date="2017-02" db="EMBL/GenBank/DDBJ databases">
        <title>The complete genomic sequence of a novel cold adapted crude oil-degrading bacterium Planococcus qaidamina Y42.</title>
        <authorList>
            <person name="Yang R."/>
        </authorList>
    </citation>
    <scope>NUCLEOTIDE SEQUENCE [LARGE SCALE GENOMIC DNA]</scope>
    <source>
        <strain evidence="6 7">Y42</strain>
    </source>
</reference>
<dbReference type="SUPFAM" id="SSF56059">
    <property type="entry name" value="Glutathione synthetase ATP-binding domain-like"/>
    <property type="match status" value="1"/>
</dbReference>
<accession>A0A1Q2KZB4</accession>
<dbReference type="RefSeq" id="WP_077589436.1">
    <property type="nucleotide sequence ID" value="NZ_CP019640.1"/>
</dbReference>
<sequence>MTNAKEDQKLTAILGWSLQAIEAADKLGRPFVVVSTPEFQTFADENDITFVAWDFDRLNEGSDELYEKLKALNTGVAVPIYEETVEWAGALNARFFGDPRIFNRSLLLRDKGLMKRKAQMAGIKVGVFEEAHSKDDIYRFMKRVNEALIKIDGDTNDPIHIKPLNKAGTVGHVVVRDASDIDKVTDSDFPYLMESHLDGQEFSVEAFIYDGKIKFLNITEYVKLGYSNFVPASPSLEKYRPQIHKAVQQLVDAFEIKYGVIHPEYFISHDGTLNFGEVAARVPGGHIFELIERAYGFSPFQAQIMCSDPATPEEEIDAFFPEEVTSSKGYAGSLMVYPRVRLIEKLDVPEELKNDPYFLKHDLFLPNTTKVADRVGFGNHYGTLFFFGDDSDRMRELLEQYEEYDFYH</sequence>
<dbReference type="GO" id="GO:0016874">
    <property type="term" value="F:ligase activity"/>
    <property type="evidence" value="ECO:0007669"/>
    <property type="project" value="UniProtKB-KW"/>
</dbReference>
<dbReference type="OrthoDB" id="2210549at2"/>
<keyword evidence="7" id="KW-1185">Reference proteome</keyword>
<name>A0A1Q2KZB4_9BACL</name>
<dbReference type="GO" id="GO:0005524">
    <property type="term" value="F:ATP binding"/>
    <property type="evidence" value="ECO:0007669"/>
    <property type="project" value="UniProtKB-UniRule"/>
</dbReference>
<dbReference type="AlphaFoldDB" id="A0A1Q2KZB4"/>
<dbReference type="Proteomes" id="UP000188184">
    <property type="component" value="Chromosome"/>
</dbReference>
<keyword evidence="1 6" id="KW-0436">Ligase</keyword>
<evidence type="ECO:0000313" key="6">
    <source>
        <dbReference type="EMBL" id="AQQ53540.1"/>
    </source>
</evidence>
<dbReference type="PROSITE" id="PS50975">
    <property type="entry name" value="ATP_GRASP"/>
    <property type="match status" value="1"/>
</dbReference>
<dbReference type="InterPro" id="IPR052032">
    <property type="entry name" value="ATP-dep_AA_Ligase"/>
</dbReference>
<dbReference type="PANTHER" id="PTHR43585">
    <property type="entry name" value="FUMIPYRROLE BIOSYNTHESIS PROTEIN C"/>
    <property type="match status" value="1"/>
</dbReference>
<feature type="domain" description="ATP-grasp" evidence="5">
    <location>
        <begin position="115"/>
        <end position="308"/>
    </location>
</feature>
<evidence type="ECO:0000256" key="3">
    <source>
        <dbReference type="ARBA" id="ARBA00022840"/>
    </source>
</evidence>
<evidence type="ECO:0000256" key="2">
    <source>
        <dbReference type="ARBA" id="ARBA00022741"/>
    </source>
</evidence>
<dbReference type="Pfam" id="PF13535">
    <property type="entry name" value="ATP-grasp_4"/>
    <property type="match status" value="1"/>
</dbReference>
<dbReference type="EMBL" id="CP019640">
    <property type="protein sequence ID" value="AQQ53540.1"/>
    <property type="molecule type" value="Genomic_DNA"/>
</dbReference>
<evidence type="ECO:0000259" key="5">
    <source>
        <dbReference type="PROSITE" id="PS50975"/>
    </source>
</evidence>